<dbReference type="AlphaFoldDB" id="A0A0N4VBI6"/>
<feature type="compositionally biased region" description="Acidic residues" evidence="1">
    <location>
        <begin position="43"/>
        <end position="56"/>
    </location>
</feature>
<evidence type="ECO:0000313" key="2">
    <source>
        <dbReference type="EMBL" id="VDD92627.1"/>
    </source>
</evidence>
<dbReference type="WBParaSite" id="EVEC_0000789401-mRNA-1">
    <property type="protein sequence ID" value="EVEC_0000789401-mRNA-1"/>
    <property type="gene ID" value="EVEC_0000789401"/>
</dbReference>
<reference evidence="2 3" key="2">
    <citation type="submission" date="2018-10" db="EMBL/GenBank/DDBJ databases">
        <authorList>
            <consortium name="Pathogen Informatics"/>
        </authorList>
    </citation>
    <scope>NUCLEOTIDE SEQUENCE [LARGE SCALE GENOMIC DNA]</scope>
</reference>
<accession>A0A0N4VBI6</accession>
<reference evidence="4" key="1">
    <citation type="submission" date="2017-02" db="UniProtKB">
        <authorList>
            <consortium name="WormBaseParasite"/>
        </authorList>
    </citation>
    <scope>IDENTIFICATION</scope>
</reference>
<evidence type="ECO:0000256" key="1">
    <source>
        <dbReference type="SAM" id="MobiDB-lite"/>
    </source>
</evidence>
<keyword evidence="3" id="KW-1185">Reference proteome</keyword>
<dbReference type="Proteomes" id="UP000274131">
    <property type="component" value="Unassembled WGS sequence"/>
</dbReference>
<evidence type="ECO:0000313" key="4">
    <source>
        <dbReference type="WBParaSite" id="EVEC_0000789401-mRNA-1"/>
    </source>
</evidence>
<sequence>MDGRQLSSKQTVSAASFAFFTEYKYRTKTIFDGSRNTAAVTDASEDDDDDDDDGDGAEAVNQRKMRIDVANSLLHYY</sequence>
<proteinExistence type="predicted"/>
<protein>
    <submittedName>
        <fullName evidence="2 4">Uncharacterized protein</fullName>
    </submittedName>
</protein>
<evidence type="ECO:0000313" key="3">
    <source>
        <dbReference type="Proteomes" id="UP000274131"/>
    </source>
</evidence>
<name>A0A0N4VBI6_ENTVE</name>
<organism evidence="4">
    <name type="scientific">Enterobius vermicularis</name>
    <name type="common">Human pinworm</name>
    <dbReference type="NCBI Taxonomy" id="51028"/>
    <lineage>
        <taxon>Eukaryota</taxon>
        <taxon>Metazoa</taxon>
        <taxon>Ecdysozoa</taxon>
        <taxon>Nematoda</taxon>
        <taxon>Chromadorea</taxon>
        <taxon>Rhabditida</taxon>
        <taxon>Spirurina</taxon>
        <taxon>Oxyuridomorpha</taxon>
        <taxon>Oxyuroidea</taxon>
        <taxon>Oxyuridae</taxon>
        <taxon>Enterobius</taxon>
    </lineage>
</organism>
<dbReference type="EMBL" id="UXUI01008896">
    <property type="protein sequence ID" value="VDD92627.1"/>
    <property type="molecule type" value="Genomic_DNA"/>
</dbReference>
<gene>
    <name evidence="2" type="ORF">EVEC_LOCUS7378</name>
</gene>
<feature type="region of interest" description="Disordered" evidence="1">
    <location>
        <begin position="36"/>
        <end position="60"/>
    </location>
</feature>